<evidence type="ECO:0000313" key="2">
    <source>
        <dbReference type="EMBL" id="VFK51146.1"/>
    </source>
</evidence>
<dbReference type="SUPFAM" id="SSF48452">
    <property type="entry name" value="TPR-like"/>
    <property type="match status" value="1"/>
</dbReference>
<dbReference type="AlphaFoldDB" id="A0A450ZBH2"/>
<name>A0A450ZBH2_9GAMM</name>
<evidence type="ECO:0000313" key="1">
    <source>
        <dbReference type="EMBL" id="VFK50126.1"/>
    </source>
</evidence>
<protein>
    <recommendedName>
        <fullName evidence="4">Tetratricopeptide repeat-containing protein</fullName>
    </recommendedName>
</protein>
<evidence type="ECO:0008006" key="4">
    <source>
        <dbReference type="Google" id="ProtNLM"/>
    </source>
</evidence>
<organism evidence="2">
    <name type="scientific">Candidatus Kentrum sp. TUN</name>
    <dbReference type="NCBI Taxonomy" id="2126343"/>
    <lineage>
        <taxon>Bacteria</taxon>
        <taxon>Pseudomonadati</taxon>
        <taxon>Pseudomonadota</taxon>
        <taxon>Gammaproteobacteria</taxon>
        <taxon>Candidatus Kentrum</taxon>
    </lineage>
</organism>
<dbReference type="EMBL" id="CAADFV010000001">
    <property type="protein sequence ID" value="VFK50126.1"/>
    <property type="molecule type" value="Genomic_DNA"/>
</dbReference>
<evidence type="ECO:0000313" key="3">
    <source>
        <dbReference type="EMBL" id="VFK57339.1"/>
    </source>
</evidence>
<proteinExistence type="predicted"/>
<sequence length="94" mass="10425">MTYLTQSLEIRREIGDRASLCATLFNIGHIHLSQQEIQEAIGHFVAVYRIARKIGEAQILSALEGLGHQLGVPEGENGLALWEKLASEFPPSRE</sequence>
<dbReference type="InterPro" id="IPR011990">
    <property type="entry name" value="TPR-like_helical_dom_sf"/>
</dbReference>
<accession>A0A450ZBH2</accession>
<dbReference type="EMBL" id="CAADFX010000061">
    <property type="protein sequence ID" value="VFK57339.1"/>
    <property type="molecule type" value="Genomic_DNA"/>
</dbReference>
<reference evidence="2" key="1">
    <citation type="submission" date="2019-02" db="EMBL/GenBank/DDBJ databases">
        <authorList>
            <person name="Gruber-Vodicka R. H."/>
            <person name="Seah K. B. B."/>
        </authorList>
    </citation>
    <scope>NUCLEOTIDE SEQUENCE</scope>
    <source>
        <strain evidence="3">BECK_BY1</strain>
        <strain evidence="1">BECK_BY2</strain>
        <strain evidence="2">BECK_BY3</strain>
    </source>
</reference>
<dbReference type="Gene3D" id="1.25.40.10">
    <property type="entry name" value="Tetratricopeptide repeat domain"/>
    <property type="match status" value="1"/>
</dbReference>
<gene>
    <name evidence="3" type="ORF">BECKTUN1418D_GA0071000_106113</name>
    <name evidence="1" type="ORF">BECKTUN1418E_GA0071001_10014</name>
    <name evidence="2" type="ORF">BECKTUN1418F_GA0071002_10014</name>
</gene>
<dbReference type="EMBL" id="CAADFY010000001">
    <property type="protein sequence ID" value="VFK51146.1"/>
    <property type="molecule type" value="Genomic_DNA"/>
</dbReference>